<evidence type="ECO:0000256" key="1">
    <source>
        <dbReference type="SAM" id="MobiDB-lite"/>
    </source>
</evidence>
<dbReference type="Proteomes" id="UP000774617">
    <property type="component" value="Unassembled WGS sequence"/>
</dbReference>
<dbReference type="EMBL" id="JAGTJR010000004">
    <property type="protein sequence ID" value="KAH7061365.1"/>
    <property type="molecule type" value="Genomic_DNA"/>
</dbReference>
<protein>
    <recommendedName>
        <fullName evidence="4">Secreted protein</fullName>
    </recommendedName>
</protein>
<gene>
    <name evidence="2" type="ORF">B0J12DRAFT_291471</name>
</gene>
<evidence type="ECO:0008006" key="4">
    <source>
        <dbReference type="Google" id="ProtNLM"/>
    </source>
</evidence>
<organism evidence="2 3">
    <name type="scientific">Macrophomina phaseolina</name>
    <dbReference type="NCBI Taxonomy" id="35725"/>
    <lineage>
        <taxon>Eukaryota</taxon>
        <taxon>Fungi</taxon>
        <taxon>Dikarya</taxon>
        <taxon>Ascomycota</taxon>
        <taxon>Pezizomycotina</taxon>
        <taxon>Dothideomycetes</taxon>
        <taxon>Dothideomycetes incertae sedis</taxon>
        <taxon>Botryosphaeriales</taxon>
        <taxon>Botryosphaeriaceae</taxon>
        <taxon>Macrophomina</taxon>
    </lineage>
</organism>
<evidence type="ECO:0000313" key="2">
    <source>
        <dbReference type="EMBL" id="KAH7061365.1"/>
    </source>
</evidence>
<feature type="region of interest" description="Disordered" evidence="1">
    <location>
        <begin position="44"/>
        <end position="73"/>
    </location>
</feature>
<proteinExistence type="predicted"/>
<keyword evidence="3" id="KW-1185">Reference proteome</keyword>
<feature type="compositionally biased region" description="Low complexity" evidence="1">
    <location>
        <begin position="52"/>
        <end position="73"/>
    </location>
</feature>
<name>A0ABQ8GNM1_9PEZI</name>
<evidence type="ECO:0000313" key="3">
    <source>
        <dbReference type="Proteomes" id="UP000774617"/>
    </source>
</evidence>
<sequence length="144" mass="15145">MLIWRLVSPVLGTVSNAARQPAALTASLSLLFLSSETCNASPAPVQAVAPEQRSAAQSRLAPSSSSSSASSPARAACLAAVVKRDDRGLPPSPALHGSLIFAPPSGGRLIEDSPRRARSSSEACFLFSLSPRRPWPCRLRTRRA</sequence>
<comment type="caution">
    <text evidence="2">The sequence shown here is derived from an EMBL/GenBank/DDBJ whole genome shotgun (WGS) entry which is preliminary data.</text>
</comment>
<accession>A0ABQ8GNM1</accession>
<reference evidence="2 3" key="1">
    <citation type="journal article" date="2021" name="Nat. Commun.">
        <title>Genetic determinants of endophytism in the Arabidopsis root mycobiome.</title>
        <authorList>
            <person name="Mesny F."/>
            <person name="Miyauchi S."/>
            <person name="Thiergart T."/>
            <person name="Pickel B."/>
            <person name="Atanasova L."/>
            <person name="Karlsson M."/>
            <person name="Huettel B."/>
            <person name="Barry K.W."/>
            <person name="Haridas S."/>
            <person name="Chen C."/>
            <person name="Bauer D."/>
            <person name="Andreopoulos W."/>
            <person name="Pangilinan J."/>
            <person name="LaButti K."/>
            <person name="Riley R."/>
            <person name="Lipzen A."/>
            <person name="Clum A."/>
            <person name="Drula E."/>
            <person name="Henrissat B."/>
            <person name="Kohler A."/>
            <person name="Grigoriev I.V."/>
            <person name="Martin F.M."/>
            <person name="Hacquard S."/>
        </authorList>
    </citation>
    <scope>NUCLEOTIDE SEQUENCE [LARGE SCALE GENOMIC DNA]</scope>
    <source>
        <strain evidence="2 3">MPI-SDFR-AT-0080</strain>
    </source>
</reference>